<keyword evidence="3" id="KW-1185">Reference proteome</keyword>
<evidence type="ECO:0000313" key="3">
    <source>
        <dbReference type="Proteomes" id="UP000218675"/>
    </source>
</evidence>
<feature type="chain" id="PRO_5046443905" evidence="1">
    <location>
        <begin position="26"/>
        <end position="79"/>
    </location>
</feature>
<sequence length="79" mass="8712">MLFPQFFICFAAGWWCATLSFSAPAQTNDTNREIPLAAVAATRLMEQGDSEQAKAVLLEAREHFADNDDIAFLLGMLAM</sequence>
<gene>
    <name evidence="2" type="ORF">CK497_03600</name>
</gene>
<proteinExistence type="predicted"/>
<reference evidence="2 3" key="1">
    <citation type="submission" date="2017-08" db="EMBL/GenBank/DDBJ databases">
        <title>Halomonas binhaiensis sp. nov., isolated from saline alkaline soil.</title>
        <authorList>
            <person name="Wang D."/>
            <person name="Zhang G."/>
        </authorList>
    </citation>
    <scope>NUCLEOTIDE SEQUENCE [LARGE SCALE GENOMIC DNA]</scope>
    <source>
        <strain evidence="2 3">WN018</strain>
    </source>
</reference>
<comment type="caution">
    <text evidence="2">The sequence shown here is derived from an EMBL/GenBank/DDBJ whole genome shotgun (WGS) entry which is preliminary data.</text>
</comment>
<evidence type="ECO:0000313" key="2">
    <source>
        <dbReference type="EMBL" id="PAU73703.1"/>
    </source>
</evidence>
<name>A0ABX4HMU7_9GAMM</name>
<feature type="signal peptide" evidence="1">
    <location>
        <begin position="1"/>
        <end position="25"/>
    </location>
</feature>
<dbReference type="Proteomes" id="UP000218675">
    <property type="component" value="Unassembled WGS sequence"/>
</dbReference>
<dbReference type="RefSeq" id="WP_095602738.1">
    <property type="nucleotide sequence ID" value="NZ_NSKA01000001.1"/>
</dbReference>
<keyword evidence="1" id="KW-0732">Signal</keyword>
<dbReference type="EMBL" id="NSKA01000001">
    <property type="protein sequence ID" value="PAU73703.1"/>
    <property type="molecule type" value="Genomic_DNA"/>
</dbReference>
<evidence type="ECO:0000256" key="1">
    <source>
        <dbReference type="SAM" id="SignalP"/>
    </source>
</evidence>
<protein>
    <submittedName>
        <fullName evidence="2">Uncharacterized protein</fullName>
    </submittedName>
</protein>
<accession>A0ABX4HMU7</accession>
<organism evidence="2 3">
    <name type="scientific">Vreelandella alkaliphila</name>
    <dbReference type="NCBI Taxonomy" id="272774"/>
    <lineage>
        <taxon>Bacteria</taxon>
        <taxon>Pseudomonadati</taxon>
        <taxon>Pseudomonadota</taxon>
        <taxon>Gammaproteobacteria</taxon>
        <taxon>Oceanospirillales</taxon>
        <taxon>Halomonadaceae</taxon>
        <taxon>Vreelandella</taxon>
    </lineage>
</organism>